<gene>
    <name evidence="2" type="ORF">LCPAC403_02660</name>
</gene>
<dbReference type="EMBL" id="MK500590">
    <property type="protein sequence ID" value="QBK93132.1"/>
    <property type="molecule type" value="Genomic_DNA"/>
</dbReference>
<proteinExistence type="predicted"/>
<keyword evidence="1" id="KW-0812">Transmembrane</keyword>
<evidence type="ECO:0008006" key="3">
    <source>
        <dbReference type="Google" id="ProtNLM"/>
    </source>
</evidence>
<organism evidence="2">
    <name type="scientific">Pithovirus LCPAC403</name>
    <dbReference type="NCBI Taxonomy" id="2506596"/>
    <lineage>
        <taxon>Viruses</taxon>
        <taxon>Pithoviruses</taxon>
    </lineage>
</organism>
<evidence type="ECO:0000256" key="1">
    <source>
        <dbReference type="SAM" id="Phobius"/>
    </source>
</evidence>
<sequence length="50" mass="5878">MESEVRGKKSLKWNNAGRLQKIKAMKKWLNFLVIVIMITSIDLSKTMIER</sequence>
<keyword evidence="1" id="KW-1133">Transmembrane helix</keyword>
<name>A0A481ZCR9_9VIRU</name>
<keyword evidence="1" id="KW-0472">Membrane</keyword>
<reference evidence="2" key="1">
    <citation type="journal article" date="2019" name="MBio">
        <title>Virus Genomes from Deep Sea Sediments Expand the Ocean Megavirome and Support Independent Origins of Viral Gigantism.</title>
        <authorList>
            <person name="Backstrom D."/>
            <person name="Yutin N."/>
            <person name="Jorgensen S.L."/>
            <person name="Dharamshi J."/>
            <person name="Homa F."/>
            <person name="Zaremba-Niedwiedzka K."/>
            <person name="Spang A."/>
            <person name="Wolf Y.I."/>
            <person name="Koonin E.V."/>
            <person name="Ettema T.J."/>
        </authorList>
    </citation>
    <scope>NUCLEOTIDE SEQUENCE</scope>
</reference>
<protein>
    <recommendedName>
        <fullName evidence="3">Transmembrane protein</fullName>
    </recommendedName>
</protein>
<feature type="transmembrane region" description="Helical" evidence="1">
    <location>
        <begin position="28"/>
        <end position="48"/>
    </location>
</feature>
<accession>A0A481ZCR9</accession>
<evidence type="ECO:0000313" key="2">
    <source>
        <dbReference type="EMBL" id="QBK93132.1"/>
    </source>
</evidence>